<reference evidence="3 4" key="1">
    <citation type="submission" date="2022-04" db="EMBL/GenBank/DDBJ databases">
        <title>Genome sequence of C. roseum typestrain.</title>
        <authorList>
            <person name="Poehlein A."/>
            <person name="Schoch T."/>
            <person name="Duerre P."/>
            <person name="Daniel R."/>
        </authorList>
    </citation>
    <scope>NUCLEOTIDE SEQUENCE [LARGE SCALE GENOMIC DNA]</scope>
    <source>
        <strain evidence="3 4">DSM 7320</strain>
    </source>
</reference>
<protein>
    <submittedName>
        <fullName evidence="3">Uncharacterized protein</fullName>
    </submittedName>
</protein>
<accession>A0A1S8MGU0</accession>
<dbReference type="PANTHER" id="PTHR43420:SF47">
    <property type="entry name" value="N-ACETYLTRANSFERASE DOMAIN-CONTAINING PROTEIN"/>
    <property type="match status" value="1"/>
</dbReference>
<sequence>MSPTIQLGTINDIDELELLYNDLNDYLASEINYPGWIKGVYPVRQNAIDGIKNGNLYIAKYHGKIVGSLILSHKPEPAYYNVKWSFESDYSDVFIIYTFVVHPKFLRHGIGESLIDFSTKYSIKNHAKAVRLDVYEKNFPAIKLYEKCGFNYVSSVDLGLSHYGLDVFRLYEKIL</sequence>
<dbReference type="RefSeq" id="WP_077832314.1">
    <property type="nucleotide sequence ID" value="NZ_CP096983.1"/>
</dbReference>
<evidence type="ECO:0000256" key="1">
    <source>
        <dbReference type="ARBA" id="ARBA00022679"/>
    </source>
</evidence>
<keyword evidence="2" id="KW-0012">Acyltransferase</keyword>
<name>A0A1S8MGU0_9CLOT</name>
<dbReference type="KEGG" id="crw:CROST_035460"/>
<dbReference type="EMBL" id="CP096983">
    <property type="protein sequence ID" value="URZ12801.1"/>
    <property type="molecule type" value="Genomic_DNA"/>
</dbReference>
<evidence type="ECO:0000256" key="2">
    <source>
        <dbReference type="ARBA" id="ARBA00023315"/>
    </source>
</evidence>
<dbReference type="CDD" id="cd04301">
    <property type="entry name" value="NAT_SF"/>
    <property type="match status" value="1"/>
</dbReference>
<dbReference type="GO" id="GO:0016747">
    <property type="term" value="F:acyltransferase activity, transferring groups other than amino-acyl groups"/>
    <property type="evidence" value="ECO:0007669"/>
    <property type="project" value="InterPro"/>
</dbReference>
<proteinExistence type="predicted"/>
<dbReference type="PANTHER" id="PTHR43420">
    <property type="entry name" value="ACETYLTRANSFERASE"/>
    <property type="match status" value="1"/>
</dbReference>
<dbReference type="InterPro" id="IPR050680">
    <property type="entry name" value="YpeA/RimI_acetyltransf"/>
</dbReference>
<dbReference type="AlphaFoldDB" id="A0A1S8MGU0"/>
<dbReference type="Gene3D" id="3.40.630.30">
    <property type="match status" value="1"/>
</dbReference>
<dbReference type="InterPro" id="IPR016181">
    <property type="entry name" value="Acyl_CoA_acyltransferase"/>
</dbReference>
<dbReference type="SUPFAM" id="SSF55729">
    <property type="entry name" value="Acyl-CoA N-acyltransferases (Nat)"/>
    <property type="match status" value="1"/>
</dbReference>
<organism evidence="3 4">
    <name type="scientific">Clostridium felsineum</name>
    <dbReference type="NCBI Taxonomy" id="36839"/>
    <lineage>
        <taxon>Bacteria</taxon>
        <taxon>Bacillati</taxon>
        <taxon>Bacillota</taxon>
        <taxon>Clostridia</taxon>
        <taxon>Eubacteriales</taxon>
        <taxon>Clostridiaceae</taxon>
        <taxon>Clostridium</taxon>
    </lineage>
</organism>
<dbReference type="Proteomes" id="UP000190951">
    <property type="component" value="Chromosome"/>
</dbReference>
<dbReference type="STRING" id="84029.CROST_39240"/>
<evidence type="ECO:0000313" key="3">
    <source>
        <dbReference type="EMBL" id="URZ12801.1"/>
    </source>
</evidence>
<gene>
    <name evidence="3" type="ORF">CROST_035460</name>
</gene>
<dbReference type="Pfam" id="PF00583">
    <property type="entry name" value="Acetyltransf_1"/>
    <property type="match status" value="1"/>
</dbReference>
<dbReference type="InterPro" id="IPR000182">
    <property type="entry name" value="GNAT_dom"/>
</dbReference>
<evidence type="ECO:0000313" key="4">
    <source>
        <dbReference type="Proteomes" id="UP000190951"/>
    </source>
</evidence>
<keyword evidence="1" id="KW-0808">Transferase</keyword>
<dbReference type="PROSITE" id="PS51186">
    <property type="entry name" value="GNAT"/>
    <property type="match status" value="1"/>
</dbReference>
<keyword evidence="4" id="KW-1185">Reference proteome</keyword>